<dbReference type="SUPFAM" id="SSF48452">
    <property type="entry name" value="TPR-like"/>
    <property type="match status" value="1"/>
</dbReference>
<name>B3MH29_DROAN</name>
<proteinExistence type="predicted"/>
<dbReference type="KEGG" id="dan:6495143"/>
<accession>B3MH29</accession>
<comment type="function">
    <text evidence="4">Protein-lysine N-methyltransferase. Monomethylates PRMT5, modulating its transcriptional activity. May also act as a histone methyltransferase. Plays a critical role in cardiac development. Acts as a key epigenetic regulator of gene expression during cardiac development via its dual activities as a methyltransferase and negative regulator of HDAC1.</text>
</comment>
<dbReference type="InterPro" id="IPR046341">
    <property type="entry name" value="SET_dom_sf"/>
</dbReference>
<organism evidence="10 11">
    <name type="scientific">Drosophila ananassae</name>
    <name type="common">Fruit fly</name>
    <dbReference type="NCBI Taxonomy" id="7217"/>
    <lineage>
        <taxon>Eukaryota</taxon>
        <taxon>Metazoa</taxon>
        <taxon>Ecdysozoa</taxon>
        <taxon>Arthropoda</taxon>
        <taxon>Hexapoda</taxon>
        <taxon>Insecta</taxon>
        <taxon>Pterygota</taxon>
        <taxon>Neoptera</taxon>
        <taxon>Endopterygota</taxon>
        <taxon>Diptera</taxon>
        <taxon>Brachycera</taxon>
        <taxon>Muscomorpha</taxon>
        <taxon>Ephydroidea</taxon>
        <taxon>Drosophilidae</taxon>
        <taxon>Drosophila</taxon>
        <taxon>Sophophora</taxon>
    </lineage>
</organism>
<evidence type="ECO:0000256" key="1">
    <source>
        <dbReference type="ARBA" id="ARBA00022723"/>
    </source>
</evidence>
<dbReference type="Gene3D" id="1.10.220.160">
    <property type="match status" value="1"/>
</dbReference>
<dbReference type="SUPFAM" id="SSF144232">
    <property type="entry name" value="HIT/MYND zinc finger-like"/>
    <property type="match status" value="1"/>
</dbReference>
<dbReference type="Pfam" id="PF01753">
    <property type="entry name" value="zf-MYND"/>
    <property type="match status" value="1"/>
</dbReference>
<dbReference type="Gene3D" id="2.170.270.10">
    <property type="entry name" value="SET domain"/>
    <property type="match status" value="1"/>
</dbReference>
<evidence type="ECO:0000259" key="8">
    <source>
        <dbReference type="PROSITE" id="PS50280"/>
    </source>
</evidence>
<sequence length="574" mass="66672">MDVYDVSDDLVKKLKDWKLISIISGKFNELKENYSKVNFVEHALIDFKYMEKIFLNVTLREDKCNKRSVEFRMLGNEQFSLKNRKYFQALELYNKSICYAEPNSEHLSIGYANRSAVLFEWKRYRECLANIELARKANYPARLSHKLDKRERDCQQLLEQQPPDVVPFEFKMNFETHAQVPYIADCLELRESGDEGRFIVTNRDLVVGDLVAVEQPFCSTLLSPMRYIRCATCKRENYLTLIPCDSCCSVMFCSEECKQQAMSTFHRFECPIIDFLHRMFNKIHGIALRTTLAALDLYPTIEELMAFCEQPENQNKCAFDLDYGQLTPQEHYRAIHGLVTNQHLRSVSDLFQRSVVCAILKHFIIEYTPLKDHLGGEDGRNFFTDLLFRHLQTSPSNMFGIDLVEQVNETKDDQTHSSGAYAFLSLINHSCAPNTLRIYEGTKAYLFVLRPIKAGNALYDNYGAHFAIFNKQKRQDTLSMQYRFDCKCEGCELDYPTFFRMSHKTSVPLVTDDPDLKLLGAYNYEFAVSNYRKYCDFLTQYGDAYPCKQISSAEECLKMALHIMVDAVPLKAKM</sequence>
<dbReference type="InterPro" id="IPR011990">
    <property type="entry name" value="TPR-like_helical_dom_sf"/>
</dbReference>
<dbReference type="AlphaFoldDB" id="B3MH29"/>
<dbReference type="Pfam" id="PF00856">
    <property type="entry name" value="SET"/>
    <property type="match status" value="1"/>
</dbReference>
<evidence type="ECO:0000256" key="4">
    <source>
        <dbReference type="ARBA" id="ARBA00093423"/>
    </source>
</evidence>
<dbReference type="SUPFAM" id="SSF82199">
    <property type="entry name" value="SET domain"/>
    <property type="match status" value="1"/>
</dbReference>
<dbReference type="PROSITE" id="PS50280">
    <property type="entry name" value="SET"/>
    <property type="match status" value="1"/>
</dbReference>
<dbReference type="Gene3D" id="1.25.40.10">
    <property type="entry name" value="Tetratricopeptide repeat domain"/>
    <property type="match status" value="1"/>
</dbReference>
<dbReference type="PhylomeDB" id="B3MH29"/>
<dbReference type="GeneID" id="6495143"/>
<dbReference type="HOGENOM" id="CLU_021727_1_0_1"/>
<evidence type="ECO:0000256" key="6">
    <source>
        <dbReference type="ARBA" id="ARBA00093680"/>
    </source>
</evidence>
<feature type="domain" description="MYND-type" evidence="9">
    <location>
        <begin position="230"/>
        <end position="270"/>
    </location>
</feature>
<dbReference type="CDD" id="cd10536">
    <property type="entry name" value="SET_SMYD4"/>
    <property type="match status" value="1"/>
</dbReference>
<dbReference type="GO" id="GO:0008276">
    <property type="term" value="F:protein methyltransferase activity"/>
    <property type="evidence" value="ECO:0007669"/>
    <property type="project" value="UniProtKB-ARBA"/>
</dbReference>
<dbReference type="PROSITE" id="PS01360">
    <property type="entry name" value="ZF_MYND_1"/>
    <property type="match status" value="1"/>
</dbReference>
<dbReference type="InterPro" id="IPR001214">
    <property type="entry name" value="SET_dom"/>
</dbReference>
<dbReference type="GO" id="GO:0008270">
    <property type="term" value="F:zinc ion binding"/>
    <property type="evidence" value="ECO:0007669"/>
    <property type="project" value="UniProtKB-KW"/>
</dbReference>
<evidence type="ECO:0000313" key="10">
    <source>
        <dbReference type="EMBL" id="EDV35788.1"/>
    </source>
</evidence>
<dbReference type="OrthoDB" id="2018133at2759"/>
<evidence type="ECO:0000313" key="11">
    <source>
        <dbReference type="Proteomes" id="UP000007801"/>
    </source>
</evidence>
<dbReference type="EMBL" id="CH902619">
    <property type="protein sequence ID" value="EDV35788.1"/>
    <property type="molecule type" value="Genomic_DNA"/>
</dbReference>
<dbReference type="OMA" id="ECKSIAM"/>
<dbReference type="InterPro" id="IPR002893">
    <property type="entry name" value="Znf_MYND"/>
</dbReference>
<dbReference type="Gene3D" id="6.10.140.2220">
    <property type="match status" value="1"/>
</dbReference>
<evidence type="ECO:0000259" key="9">
    <source>
        <dbReference type="PROSITE" id="PS50865"/>
    </source>
</evidence>
<dbReference type="GO" id="GO:0042051">
    <property type="term" value="P:compound eye photoreceptor development"/>
    <property type="evidence" value="ECO:0007669"/>
    <property type="project" value="EnsemblMetazoa"/>
</dbReference>
<reference evidence="10 11" key="1">
    <citation type="journal article" date="2007" name="Nature">
        <title>Evolution of genes and genomes on the Drosophila phylogeny.</title>
        <authorList>
            <consortium name="Drosophila 12 Genomes Consortium"/>
            <person name="Clark A.G."/>
            <person name="Eisen M.B."/>
            <person name="Smith D.R."/>
            <person name="Bergman C.M."/>
            <person name="Oliver B."/>
            <person name="Markow T.A."/>
            <person name="Kaufman T.C."/>
            <person name="Kellis M."/>
            <person name="Gelbart W."/>
            <person name="Iyer V.N."/>
            <person name="Pollard D.A."/>
            <person name="Sackton T.B."/>
            <person name="Larracuente A.M."/>
            <person name="Singh N.D."/>
            <person name="Abad J.P."/>
            <person name="Abt D.N."/>
            <person name="Adryan B."/>
            <person name="Aguade M."/>
            <person name="Akashi H."/>
            <person name="Anderson W.W."/>
            <person name="Aquadro C.F."/>
            <person name="Ardell D.H."/>
            <person name="Arguello R."/>
            <person name="Artieri C.G."/>
            <person name="Barbash D.A."/>
            <person name="Barker D."/>
            <person name="Barsanti P."/>
            <person name="Batterham P."/>
            <person name="Batzoglou S."/>
            <person name="Begun D."/>
            <person name="Bhutkar A."/>
            <person name="Blanco E."/>
            <person name="Bosak S.A."/>
            <person name="Bradley R.K."/>
            <person name="Brand A.D."/>
            <person name="Brent M.R."/>
            <person name="Brooks A.N."/>
            <person name="Brown R.H."/>
            <person name="Butlin R.K."/>
            <person name="Caggese C."/>
            <person name="Calvi B.R."/>
            <person name="Bernardo de Carvalho A."/>
            <person name="Caspi A."/>
            <person name="Castrezana S."/>
            <person name="Celniker S.E."/>
            <person name="Chang J.L."/>
            <person name="Chapple C."/>
            <person name="Chatterji S."/>
            <person name="Chinwalla A."/>
            <person name="Civetta A."/>
            <person name="Clifton S.W."/>
            <person name="Comeron J.M."/>
            <person name="Costello J.C."/>
            <person name="Coyne J.A."/>
            <person name="Daub J."/>
            <person name="David R.G."/>
            <person name="Delcher A.L."/>
            <person name="Delehaunty K."/>
            <person name="Do C.B."/>
            <person name="Ebling H."/>
            <person name="Edwards K."/>
            <person name="Eickbush T."/>
            <person name="Evans J.D."/>
            <person name="Filipski A."/>
            <person name="Findeiss S."/>
            <person name="Freyhult E."/>
            <person name="Fulton L."/>
            <person name="Fulton R."/>
            <person name="Garcia A.C."/>
            <person name="Gardiner A."/>
            <person name="Garfield D.A."/>
            <person name="Garvin B.E."/>
            <person name="Gibson G."/>
            <person name="Gilbert D."/>
            <person name="Gnerre S."/>
            <person name="Godfrey J."/>
            <person name="Good R."/>
            <person name="Gotea V."/>
            <person name="Gravely B."/>
            <person name="Greenberg A.J."/>
            <person name="Griffiths-Jones S."/>
            <person name="Gross S."/>
            <person name="Guigo R."/>
            <person name="Gustafson E.A."/>
            <person name="Haerty W."/>
            <person name="Hahn M.W."/>
            <person name="Halligan D.L."/>
            <person name="Halpern A.L."/>
            <person name="Halter G.M."/>
            <person name="Han M.V."/>
            <person name="Heger A."/>
            <person name="Hillier L."/>
            <person name="Hinrichs A.S."/>
            <person name="Holmes I."/>
            <person name="Hoskins R.A."/>
            <person name="Hubisz M.J."/>
            <person name="Hultmark D."/>
            <person name="Huntley M.A."/>
            <person name="Jaffe D.B."/>
            <person name="Jagadeeshan S."/>
            <person name="Jeck W.R."/>
            <person name="Johnson J."/>
            <person name="Jones C.D."/>
            <person name="Jordan W.C."/>
            <person name="Karpen G.H."/>
            <person name="Kataoka E."/>
            <person name="Keightley P.D."/>
            <person name="Kheradpour P."/>
            <person name="Kirkness E.F."/>
            <person name="Koerich L.B."/>
            <person name="Kristiansen K."/>
            <person name="Kudrna D."/>
            <person name="Kulathinal R.J."/>
            <person name="Kumar S."/>
            <person name="Kwok R."/>
            <person name="Lander E."/>
            <person name="Langley C.H."/>
            <person name="Lapoint R."/>
            <person name="Lazzaro B.P."/>
            <person name="Lee S.J."/>
            <person name="Levesque L."/>
            <person name="Li R."/>
            <person name="Lin C.F."/>
            <person name="Lin M.F."/>
            <person name="Lindblad-Toh K."/>
            <person name="Llopart A."/>
            <person name="Long M."/>
            <person name="Low L."/>
            <person name="Lozovsky E."/>
            <person name="Lu J."/>
            <person name="Luo M."/>
            <person name="Machado C.A."/>
            <person name="Makalowski W."/>
            <person name="Marzo M."/>
            <person name="Matsuda M."/>
            <person name="Matzkin L."/>
            <person name="McAllister B."/>
            <person name="McBride C.S."/>
            <person name="McKernan B."/>
            <person name="McKernan K."/>
            <person name="Mendez-Lago M."/>
            <person name="Minx P."/>
            <person name="Mollenhauer M.U."/>
            <person name="Montooth K."/>
            <person name="Mount S.M."/>
            <person name="Mu X."/>
            <person name="Myers E."/>
            <person name="Negre B."/>
            <person name="Newfeld S."/>
            <person name="Nielsen R."/>
            <person name="Noor M.A."/>
            <person name="O'Grady P."/>
            <person name="Pachter L."/>
            <person name="Papaceit M."/>
            <person name="Parisi M.J."/>
            <person name="Parisi M."/>
            <person name="Parts L."/>
            <person name="Pedersen J.S."/>
            <person name="Pesole G."/>
            <person name="Phillippy A.M."/>
            <person name="Ponting C.P."/>
            <person name="Pop M."/>
            <person name="Porcelli D."/>
            <person name="Powell J.R."/>
            <person name="Prohaska S."/>
            <person name="Pruitt K."/>
            <person name="Puig M."/>
            <person name="Quesneville H."/>
            <person name="Ram K.R."/>
            <person name="Rand D."/>
            <person name="Rasmussen M.D."/>
            <person name="Reed L.K."/>
            <person name="Reenan R."/>
            <person name="Reily A."/>
            <person name="Remington K.A."/>
            <person name="Rieger T.T."/>
            <person name="Ritchie M.G."/>
            <person name="Robin C."/>
            <person name="Rogers Y.H."/>
            <person name="Rohde C."/>
            <person name="Rozas J."/>
            <person name="Rubenfield M.J."/>
            <person name="Ruiz A."/>
            <person name="Russo S."/>
            <person name="Salzberg S.L."/>
            <person name="Sanchez-Gracia A."/>
            <person name="Saranga D.J."/>
            <person name="Sato H."/>
            <person name="Schaeffer S.W."/>
            <person name="Schatz M.C."/>
            <person name="Schlenke T."/>
            <person name="Schwartz R."/>
            <person name="Segarra C."/>
            <person name="Singh R.S."/>
            <person name="Sirot L."/>
            <person name="Sirota M."/>
            <person name="Sisneros N.B."/>
            <person name="Smith C.D."/>
            <person name="Smith T.F."/>
            <person name="Spieth J."/>
            <person name="Stage D.E."/>
            <person name="Stark A."/>
            <person name="Stephan W."/>
            <person name="Strausberg R.L."/>
            <person name="Strempel S."/>
            <person name="Sturgill D."/>
            <person name="Sutton G."/>
            <person name="Sutton G.G."/>
            <person name="Tao W."/>
            <person name="Teichmann S."/>
            <person name="Tobari Y.N."/>
            <person name="Tomimura Y."/>
            <person name="Tsolas J.M."/>
            <person name="Valente V.L."/>
            <person name="Venter E."/>
            <person name="Venter J.C."/>
            <person name="Vicario S."/>
            <person name="Vieira F.G."/>
            <person name="Vilella A.J."/>
            <person name="Villasante A."/>
            <person name="Walenz B."/>
            <person name="Wang J."/>
            <person name="Wasserman M."/>
            <person name="Watts T."/>
            <person name="Wilson D."/>
            <person name="Wilson R.K."/>
            <person name="Wing R.A."/>
            <person name="Wolfner M.F."/>
            <person name="Wong A."/>
            <person name="Wong G.K."/>
            <person name="Wu C.I."/>
            <person name="Wu G."/>
            <person name="Yamamoto D."/>
            <person name="Yang H.P."/>
            <person name="Yang S.P."/>
            <person name="Yorke J.A."/>
            <person name="Yoshida K."/>
            <person name="Zdobnov E."/>
            <person name="Zhang P."/>
            <person name="Zhang Y."/>
            <person name="Zimin A.V."/>
            <person name="Baldwin J."/>
            <person name="Abdouelleil A."/>
            <person name="Abdulkadir J."/>
            <person name="Abebe A."/>
            <person name="Abera B."/>
            <person name="Abreu J."/>
            <person name="Acer S.C."/>
            <person name="Aftuck L."/>
            <person name="Alexander A."/>
            <person name="An P."/>
            <person name="Anderson E."/>
            <person name="Anderson S."/>
            <person name="Arachi H."/>
            <person name="Azer M."/>
            <person name="Bachantsang P."/>
            <person name="Barry A."/>
            <person name="Bayul T."/>
            <person name="Berlin A."/>
            <person name="Bessette D."/>
            <person name="Bloom T."/>
            <person name="Blye J."/>
            <person name="Boguslavskiy L."/>
            <person name="Bonnet C."/>
            <person name="Boukhgalter B."/>
            <person name="Bourzgui I."/>
            <person name="Brown A."/>
            <person name="Cahill P."/>
            <person name="Channer S."/>
            <person name="Cheshatsang Y."/>
            <person name="Chuda L."/>
            <person name="Citroen M."/>
            <person name="Collymore A."/>
            <person name="Cooke P."/>
            <person name="Costello M."/>
            <person name="D'Aco K."/>
            <person name="Daza R."/>
            <person name="De Haan G."/>
            <person name="DeGray S."/>
            <person name="DeMaso C."/>
            <person name="Dhargay N."/>
            <person name="Dooley K."/>
            <person name="Dooley E."/>
            <person name="Doricent M."/>
            <person name="Dorje P."/>
            <person name="Dorjee K."/>
            <person name="Dupes A."/>
            <person name="Elong R."/>
            <person name="Falk J."/>
            <person name="Farina A."/>
            <person name="Faro S."/>
            <person name="Ferguson D."/>
            <person name="Fisher S."/>
            <person name="Foley C.D."/>
            <person name="Franke A."/>
            <person name="Friedrich D."/>
            <person name="Gadbois L."/>
            <person name="Gearin G."/>
            <person name="Gearin C.R."/>
            <person name="Giannoukos G."/>
            <person name="Goode T."/>
            <person name="Graham J."/>
            <person name="Grandbois E."/>
            <person name="Grewal S."/>
            <person name="Gyaltsen K."/>
            <person name="Hafez N."/>
            <person name="Hagos B."/>
            <person name="Hall J."/>
            <person name="Henson C."/>
            <person name="Hollinger A."/>
            <person name="Honan T."/>
            <person name="Huard M.D."/>
            <person name="Hughes L."/>
            <person name="Hurhula B."/>
            <person name="Husby M.E."/>
            <person name="Kamat A."/>
            <person name="Kanga B."/>
            <person name="Kashin S."/>
            <person name="Khazanovich D."/>
            <person name="Kisner P."/>
            <person name="Lance K."/>
            <person name="Lara M."/>
            <person name="Lee W."/>
            <person name="Lennon N."/>
            <person name="Letendre F."/>
            <person name="LeVine R."/>
            <person name="Lipovsky A."/>
            <person name="Liu X."/>
            <person name="Liu J."/>
            <person name="Liu S."/>
            <person name="Lokyitsang T."/>
            <person name="Lokyitsang Y."/>
            <person name="Lubonja R."/>
            <person name="Lui A."/>
            <person name="MacDonald P."/>
            <person name="Magnisalis V."/>
            <person name="Maru K."/>
            <person name="Matthews C."/>
            <person name="McCusker W."/>
            <person name="McDonough S."/>
            <person name="Mehta T."/>
            <person name="Meldrim J."/>
            <person name="Meneus L."/>
            <person name="Mihai O."/>
            <person name="Mihalev A."/>
            <person name="Mihova T."/>
            <person name="Mittelman R."/>
            <person name="Mlenga V."/>
            <person name="Montmayeur A."/>
            <person name="Mulrain L."/>
            <person name="Navidi A."/>
            <person name="Naylor J."/>
            <person name="Negash T."/>
            <person name="Nguyen T."/>
            <person name="Nguyen N."/>
            <person name="Nicol R."/>
            <person name="Norbu C."/>
            <person name="Norbu N."/>
            <person name="Novod N."/>
            <person name="O'Neill B."/>
            <person name="Osman S."/>
            <person name="Markiewicz E."/>
            <person name="Oyono O.L."/>
            <person name="Patti C."/>
            <person name="Phunkhang P."/>
            <person name="Pierre F."/>
            <person name="Priest M."/>
            <person name="Raghuraman S."/>
            <person name="Rege F."/>
            <person name="Reyes R."/>
            <person name="Rise C."/>
            <person name="Rogov P."/>
            <person name="Ross K."/>
            <person name="Ryan E."/>
            <person name="Settipalli S."/>
            <person name="Shea T."/>
            <person name="Sherpa N."/>
            <person name="Shi L."/>
            <person name="Shih D."/>
            <person name="Sparrow T."/>
            <person name="Spaulding J."/>
            <person name="Stalker J."/>
            <person name="Stange-Thomann N."/>
            <person name="Stavropoulos S."/>
            <person name="Stone C."/>
            <person name="Strader C."/>
            <person name="Tesfaye S."/>
            <person name="Thomson T."/>
            <person name="Thoulutsang Y."/>
            <person name="Thoulutsang D."/>
            <person name="Topham K."/>
            <person name="Topping I."/>
            <person name="Tsamla T."/>
            <person name="Vassiliev H."/>
            <person name="Vo A."/>
            <person name="Wangchuk T."/>
            <person name="Wangdi T."/>
            <person name="Weiand M."/>
            <person name="Wilkinson J."/>
            <person name="Wilson A."/>
            <person name="Yadav S."/>
            <person name="Young G."/>
            <person name="Yu Q."/>
            <person name="Zembek L."/>
            <person name="Zhong D."/>
            <person name="Zimmer A."/>
            <person name="Zwirko Z."/>
            <person name="Jaffe D.B."/>
            <person name="Alvarez P."/>
            <person name="Brockman W."/>
            <person name="Butler J."/>
            <person name="Chin C."/>
            <person name="Gnerre S."/>
            <person name="Grabherr M."/>
            <person name="Kleber M."/>
            <person name="Mauceli E."/>
            <person name="MacCallum I."/>
        </authorList>
    </citation>
    <scope>NUCLEOTIDE SEQUENCE [LARGE SCALE GENOMIC DNA]</scope>
    <source>
        <strain evidence="11">Tucson 14024-0371.13</strain>
    </source>
</reference>
<evidence type="ECO:0000256" key="5">
    <source>
        <dbReference type="ARBA" id="ARBA00093635"/>
    </source>
</evidence>
<dbReference type="STRING" id="7217.B3MH29"/>
<dbReference type="PROSITE" id="PS50865">
    <property type="entry name" value="ZF_MYND_2"/>
    <property type="match status" value="1"/>
</dbReference>
<dbReference type="PANTHER" id="PTHR47111:SF1">
    <property type="entry name" value="SET AND MYND DOMAIN-CONTAINING PROTEIN 4"/>
    <property type="match status" value="1"/>
</dbReference>
<feature type="domain" description="SET" evidence="8">
    <location>
        <begin position="185"/>
        <end position="463"/>
    </location>
</feature>
<keyword evidence="1" id="KW-0479">Metal-binding</keyword>
<dbReference type="Proteomes" id="UP000007801">
    <property type="component" value="Unassembled WGS sequence"/>
</dbReference>
<keyword evidence="3" id="KW-0862">Zinc</keyword>
<keyword evidence="11" id="KW-1185">Reference proteome</keyword>
<evidence type="ECO:0000256" key="7">
    <source>
        <dbReference type="PROSITE-ProRule" id="PRU00134"/>
    </source>
</evidence>
<dbReference type="InParanoid" id="B3MH29"/>
<evidence type="ECO:0000256" key="3">
    <source>
        <dbReference type="ARBA" id="ARBA00022833"/>
    </source>
</evidence>
<dbReference type="GO" id="GO:0005634">
    <property type="term" value="C:nucleus"/>
    <property type="evidence" value="ECO:0007669"/>
    <property type="project" value="EnsemblMetazoa"/>
</dbReference>
<keyword evidence="2 7" id="KW-0863">Zinc-finger</keyword>
<dbReference type="eggNOG" id="KOG2084">
    <property type="taxonomic scope" value="Eukaryota"/>
</dbReference>
<dbReference type="CTD" id="36299"/>
<dbReference type="GO" id="GO:0005737">
    <property type="term" value="C:cytoplasm"/>
    <property type="evidence" value="ECO:0007669"/>
    <property type="project" value="EnsemblMetazoa"/>
</dbReference>
<dbReference type="InterPro" id="IPR044421">
    <property type="entry name" value="SMYD4_SET"/>
</dbReference>
<dbReference type="FunFam" id="1.25.40.10:FF:001195">
    <property type="entry name" value="GD10841"/>
    <property type="match status" value="1"/>
</dbReference>
<dbReference type="FunCoup" id="B3MH29">
    <property type="interactions" value="1583"/>
</dbReference>
<dbReference type="GO" id="GO:0008757">
    <property type="term" value="F:S-adenosylmethionine-dependent methyltransferase activity"/>
    <property type="evidence" value="ECO:0007669"/>
    <property type="project" value="UniProtKB-ARBA"/>
</dbReference>
<dbReference type="GO" id="GO:0008170">
    <property type="term" value="F:N-methyltransferase activity"/>
    <property type="evidence" value="ECO:0007669"/>
    <property type="project" value="UniProtKB-ARBA"/>
</dbReference>
<dbReference type="PANTHER" id="PTHR47111">
    <property type="entry name" value="BCDNA.LD29892"/>
    <property type="match status" value="1"/>
</dbReference>
<evidence type="ECO:0000256" key="2">
    <source>
        <dbReference type="ARBA" id="ARBA00022771"/>
    </source>
</evidence>
<gene>
    <name evidence="10" type="primary">Dana\GF12292</name>
    <name evidence="10" type="synonym">dana_GLEANR_12298</name>
    <name evidence="10" type="ORF">GF12292</name>
</gene>
<protein>
    <recommendedName>
        <fullName evidence="5">Protein-lysine N-methyltransferase SMYD4</fullName>
    </recommendedName>
    <alternativeName>
        <fullName evidence="6">SET and MYND domain-containing protein 4</fullName>
    </alternativeName>
</protein>